<dbReference type="EMBL" id="UINC01013854">
    <property type="protein sequence ID" value="SVA59548.1"/>
    <property type="molecule type" value="Genomic_DNA"/>
</dbReference>
<protein>
    <recommendedName>
        <fullName evidence="1">PD-(D/E)XK endonuclease-like domain-containing protein</fullName>
    </recommendedName>
</protein>
<dbReference type="SUPFAM" id="SSF52540">
    <property type="entry name" value="P-loop containing nucleoside triphosphate hydrolases"/>
    <property type="match status" value="1"/>
</dbReference>
<reference evidence="2" key="1">
    <citation type="submission" date="2018-05" db="EMBL/GenBank/DDBJ databases">
        <authorList>
            <person name="Lanie J.A."/>
            <person name="Ng W.-L."/>
            <person name="Kazmierczak K.M."/>
            <person name="Andrzejewski T.M."/>
            <person name="Davidsen T.M."/>
            <person name="Wayne K.J."/>
            <person name="Tettelin H."/>
            <person name="Glass J.I."/>
            <person name="Rusch D."/>
            <person name="Podicherti R."/>
            <person name="Tsui H.-C.T."/>
            <person name="Winkler M.E."/>
        </authorList>
    </citation>
    <scope>NUCLEOTIDE SEQUENCE</scope>
</reference>
<feature type="non-terminal residue" evidence="2">
    <location>
        <position position="1"/>
    </location>
</feature>
<dbReference type="InterPro" id="IPR038726">
    <property type="entry name" value="PDDEXK_AddAB-type"/>
</dbReference>
<feature type="domain" description="PD-(D/E)XK endonuclease-like" evidence="1">
    <location>
        <begin position="758"/>
        <end position="1025"/>
    </location>
</feature>
<dbReference type="InterPro" id="IPR027417">
    <property type="entry name" value="P-loop_NTPase"/>
</dbReference>
<dbReference type="InterPro" id="IPR011604">
    <property type="entry name" value="PDDEXK-like_dom_sf"/>
</dbReference>
<evidence type="ECO:0000313" key="2">
    <source>
        <dbReference type="EMBL" id="SVA59548.1"/>
    </source>
</evidence>
<dbReference type="AlphaFoldDB" id="A0A381X4I1"/>
<evidence type="ECO:0000259" key="1">
    <source>
        <dbReference type="Pfam" id="PF12705"/>
    </source>
</evidence>
<dbReference type="Pfam" id="PF12705">
    <property type="entry name" value="PDDEXK_1"/>
    <property type="match status" value="1"/>
</dbReference>
<sequence length="1026" mass="116378">DMVGKDVRARCLDVTGRNPFSGNAEIMAITPRRTRLLRAVDLHTFQRAIAEVASYNDPWIAQDCVVMVPTHAATEQLKRTLEYLSFTPDNPKQKTAVAGSHLIAWPHFVTRRAWYTLMHGRLKSPPRLLTDIEREVLLQSASEDTIRSGVEPPFEVRPGLLPEILTFYDTLRRQHKTVNGFERVVTEQLEGDIEFDRGALRLLEQTRFLVSVFRDFEQKIKESDGLDEHAVRALLLTNPCLQPVRHVVVTVPDQAASENGLWPADFDLLTRLPDLERVDVIVTEQMLQSGLLERIRERLPGIEEEQCSRVPEPTPVRLMMADKKRCRIVRDREEELIAVAKDVKWARQDGPQSDGSFDIADDSTAVVFQRPLPYLYLAKQAFGACGVPFETFDSLPLAAEPYAAALNLVFACIDSKFSRSDLVALLRSPHFKFLVDESAVTHEEVRALDRHLAQFPHDDVPIKLKRLLTEAQPDQDLIRRAARAALKIVEELTRLASRDRTSVLLTSVLKFLTNHATVYDETDSVDRRLLQVRATMHGVLHDLRTAHVSHHDPEADLAEVWANIQVWIERRAVQLESDQGGVQLLDAQAACYGSFTSVTIVGLIEKDWPQQRSRSIFYPSLMLEKFFQFSLVSEKLPESSQVARNRAERARFRDLLGLSTDQLRLSSFTLDHLDQDALVSPSTFIELLEALPENVSPVDEEARPPVRIKIDEALMLGTVDPPVVQGEAATWLSLRLATNDLSESKRSLSHENGPEGITFSPTRVERYLACPFKYFADRVLELEEEREELSRVSPLERGTWLHEILEEFFNKWPEPINDENIDLALERCAGVVEKVLTEHETAQPLPQAERALERSLFLGSIAKRGLIDRVLRFEAEQGLAVVDRLLEHELKDKFKFKSSSGTRSVSLHAFVDRIDLLQDNTFRVVDYKLGSAPNPKLAVQLPIYAVCSEQYLADRRTDGPWKVKDAYYLAFKKEGLAAPMVKKGELEQALDDGQQRFLDAVDGISKQEFPVRPAEPFNCKYCGYST</sequence>
<organism evidence="2">
    <name type="scientific">marine metagenome</name>
    <dbReference type="NCBI Taxonomy" id="408172"/>
    <lineage>
        <taxon>unclassified sequences</taxon>
        <taxon>metagenomes</taxon>
        <taxon>ecological metagenomes</taxon>
    </lineage>
</organism>
<gene>
    <name evidence="2" type="ORF">METZ01_LOCUS112402</name>
</gene>
<feature type="non-terminal residue" evidence="2">
    <location>
        <position position="1026"/>
    </location>
</feature>
<accession>A0A381X4I1</accession>
<proteinExistence type="predicted"/>
<name>A0A381X4I1_9ZZZZ</name>
<dbReference type="Gene3D" id="3.90.320.10">
    <property type="match status" value="1"/>
</dbReference>